<dbReference type="EMBL" id="CM035419">
    <property type="protein sequence ID" value="KAH7416065.1"/>
    <property type="molecule type" value="Genomic_DNA"/>
</dbReference>
<dbReference type="PANTHER" id="PTHR47926">
    <property type="entry name" value="PENTATRICOPEPTIDE REPEAT-CONTAINING PROTEIN"/>
    <property type="match status" value="1"/>
</dbReference>
<evidence type="ECO:0008006" key="5">
    <source>
        <dbReference type="Google" id="ProtNLM"/>
    </source>
</evidence>
<dbReference type="FunFam" id="1.25.40.10:FF:000285">
    <property type="entry name" value="Pentatricopeptide repeat-containing protein, chloroplastic"/>
    <property type="match status" value="1"/>
</dbReference>
<dbReference type="GO" id="GO:0003723">
    <property type="term" value="F:RNA binding"/>
    <property type="evidence" value="ECO:0007669"/>
    <property type="project" value="InterPro"/>
</dbReference>
<dbReference type="InterPro" id="IPR011990">
    <property type="entry name" value="TPR-like_helical_dom_sf"/>
</dbReference>
<proteinExistence type="predicted"/>
<evidence type="ECO:0000313" key="4">
    <source>
        <dbReference type="Proteomes" id="UP000825935"/>
    </source>
</evidence>
<keyword evidence="1" id="KW-0677">Repeat</keyword>
<gene>
    <name evidence="3" type="ORF">KP509_14G073700</name>
</gene>
<keyword evidence="4" id="KW-1185">Reference proteome</keyword>
<dbReference type="Pfam" id="PF01535">
    <property type="entry name" value="PPR"/>
    <property type="match status" value="4"/>
</dbReference>
<feature type="repeat" description="PPR" evidence="2">
    <location>
        <begin position="79"/>
        <end position="113"/>
    </location>
</feature>
<dbReference type="Gene3D" id="1.25.40.10">
    <property type="entry name" value="Tetratricopeptide repeat domain"/>
    <property type="match status" value="5"/>
</dbReference>
<name>A0A8T2TD27_CERRI</name>
<dbReference type="Pfam" id="PF13041">
    <property type="entry name" value="PPR_2"/>
    <property type="match status" value="5"/>
</dbReference>
<dbReference type="AlphaFoldDB" id="A0A8T2TD27"/>
<dbReference type="FunFam" id="1.25.40.10:FF:000242">
    <property type="entry name" value="Pentatricopeptide repeat-containing protein"/>
    <property type="match status" value="1"/>
</dbReference>
<comment type="caution">
    <text evidence="3">The sequence shown here is derived from an EMBL/GenBank/DDBJ whole genome shotgun (WGS) entry which is preliminary data.</text>
</comment>
<feature type="repeat" description="PPR" evidence="2">
    <location>
        <begin position="487"/>
        <end position="521"/>
    </location>
</feature>
<dbReference type="Proteomes" id="UP000825935">
    <property type="component" value="Chromosome 14"/>
</dbReference>
<reference evidence="3" key="1">
    <citation type="submission" date="2021-08" db="EMBL/GenBank/DDBJ databases">
        <title>WGS assembly of Ceratopteris richardii.</title>
        <authorList>
            <person name="Marchant D.B."/>
            <person name="Chen G."/>
            <person name="Jenkins J."/>
            <person name="Shu S."/>
            <person name="Leebens-Mack J."/>
            <person name="Grimwood J."/>
            <person name="Schmutz J."/>
            <person name="Soltis P."/>
            <person name="Soltis D."/>
            <person name="Chen Z.-H."/>
        </authorList>
    </citation>
    <scope>NUCLEOTIDE SEQUENCE</scope>
    <source>
        <strain evidence="3">Whitten #5841</strain>
        <tissue evidence="3">Leaf</tissue>
    </source>
</reference>
<accession>A0A8T2TD27</accession>
<evidence type="ECO:0000256" key="2">
    <source>
        <dbReference type="PROSITE-ProRule" id="PRU00708"/>
    </source>
</evidence>
<dbReference type="NCBIfam" id="TIGR00756">
    <property type="entry name" value="PPR"/>
    <property type="match status" value="5"/>
</dbReference>
<dbReference type="PROSITE" id="PS51375">
    <property type="entry name" value="PPR"/>
    <property type="match status" value="5"/>
</dbReference>
<organism evidence="3 4">
    <name type="scientific">Ceratopteris richardii</name>
    <name type="common">Triangle waterfern</name>
    <dbReference type="NCBI Taxonomy" id="49495"/>
    <lineage>
        <taxon>Eukaryota</taxon>
        <taxon>Viridiplantae</taxon>
        <taxon>Streptophyta</taxon>
        <taxon>Embryophyta</taxon>
        <taxon>Tracheophyta</taxon>
        <taxon>Polypodiopsida</taxon>
        <taxon>Polypodiidae</taxon>
        <taxon>Polypodiales</taxon>
        <taxon>Pteridineae</taxon>
        <taxon>Pteridaceae</taxon>
        <taxon>Parkerioideae</taxon>
        <taxon>Ceratopteris</taxon>
    </lineage>
</organism>
<dbReference type="InterPro" id="IPR046960">
    <property type="entry name" value="PPR_At4g14850-like_plant"/>
</dbReference>
<evidence type="ECO:0000313" key="3">
    <source>
        <dbReference type="EMBL" id="KAH7416065.1"/>
    </source>
</evidence>
<dbReference type="OrthoDB" id="1891906at2759"/>
<protein>
    <recommendedName>
        <fullName evidence="5">Pentatricopeptide repeat-containing protein</fullName>
    </recommendedName>
</protein>
<evidence type="ECO:0000256" key="1">
    <source>
        <dbReference type="ARBA" id="ARBA00022737"/>
    </source>
</evidence>
<feature type="repeat" description="PPR" evidence="2">
    <location>
        <begin position="181"/>
        <end position="215"/>
    </location>
</feature>
<dbReference type="FunFam" id="1.25.40.10:FF:000031">
    <property type="entry name" value="Pentatricopeptide repeat-containing protein mitochondrial"/>
    <property type="match status" value="1"/>
</dbReference>
<feature type="repeat" description="PPR" evidence="2">
    <location>
        <begin position="283"/>
        <end position="317"/>
    </location>
</feature>
<dbReference type="InterPro" id="IPR002885">
    <property type="entry name" value="PPR_rpt"/>
</dbReference>
<feature type="repeat" description="PPR" evidence="2">
    <location>
        <begin position="386"/>
        <end position="420"/>
    </location>
</feature>
<dbReference type="OMA" id="MIHSANC"/>
<sequence>MIHSANCQSLQEHVALAALAKACARQKDVHKGSQLHAKIVMEGLLENNNFIGSALMDFYSKCGLLAKVQKVFDELFVKDAFSWTALISAYIQHGHSEKALTYFEKMNLDGCLPDAVTFSCALKACGSIQALKEGEKIHAEIARKQLLEKDIILGNALVDMYAKCGVLSKAQQVFDDLLIQDIVTWNALITGYVHFGQGDEAIKCLEQMQNRGLTPNAVTLLCCLQACGNTRALCRGKQMHVDIINKGMLREHCLLGNALVDMYAKCGAFEKAERVSNEQLIRNRVTWTALIAGYCEHGEHDKAILCHQRMQSEGLSSDGLTLAWVLKACSSIRDLERGKEVHVTIAREGFLKRDNVLANALVDMYAKCGAPEMAEQVFEELPMCDGVVSWTAVITGYHQQGQGEEALSCFKRMQMKGFSPDIVTLLCTLQVCGSLGAIQNGEQIHASVVRQGLLGNDKLGNVLVDMYSKCGKVFKAQLVFDDLGIQDVVSWTALMAGHALTGKHDEVFGLLNRMMRLGISPNSVTLTVVLSACTDVCLLNKAPTLFEMMNLRYGVSPAVEHCTCIVDLLGRAGRFDEAVNIAEGMTSVKNLPVWLALLATCRQWDNVEIGEFAFEHILHSN</sequence>
<dbReference type="GO" id="GO:0009451">
    <property type="term" value="P:RNA modification"/>
    <property type="evidence" value="ECO:0007669"/>
    <property type="project" value="InterPro"/>
</dbReference>
<dbReference type="FunFam" id="1.25.40.10:FF:000073">
    <property type="entry name" value="Pentatricopeptide repeat-containing protein chloroplastic"/>
    <property type="match status" value="1"/>
</dbReference>